<evidence type="ECO:0000313" key="3">
    <source>
        <dbReference type="Proteomes" id="UP001163823"/>
    </source>
</evidence>
<gene>
    <name evidence="2" type="ORF">O6P43_020605</name>
</gene>
<keyword evidence="3" id="KW-1185">Reference proteome</keyword>
<proteinExistence type="predicted"/>
<dbReference type="PANTHER" id="PTHR33237:SF31">
    <property type="entry name" value="F2P16.13 PROTEIN"/>
    <property type="match status" value="1"/>
</dbReference>
<feature type="transmembrane region" description="Helical" evidence="1">
    <location>
        <begin position="20"/>
        <end position="43"/>
    </location>
</feature>
<dbReference type="Proteomes" id="UP001163823">
    <property type="component" value="Chromosome 8"/>
</dbReference>
<organism evidence="2 3">
    <name type="scientific">Quillaja saponaria</name>
    <name type="common">Soap bark tree</name>
    <dbReference type="NCBI Taxonomy" id="32244"/>
    <lineage>
        <taxon>Eukaryota</taxon>
        <taxon>Viridiplantae</taxon>
        <taxon>Streptophyta</taxon>
        <taxon>Embryophyta</taxon>
        <taxon>Tracheophyta</taxon>
        <taxon>Spermatophyta</taxon>
        <taxon>Magnoliopsida</taxon>
        <taxon>eudicotyledons</taxon>
        <taxon>Gunneridae</taxon>
        <taxon>Pentapetalae</taxon>
        <taxon>rosids</taxon>
        <taxon>fabids</taxon>
        <taxon>Fabales</taxon>
        <taxon>Quillajaceae</taxon>
        <taxon>Quillaja</taxon>
    </lineage>
</organism>
<dbReference type="EMBL" id="JARAOO010000008">
    <property type="protein sequence ID" value="KAJ7960115.1"/>
    <property type="molecule type" value="Genomic_DNA"/>
</dbReference>
<evidence type="ECO:0000313" key="2">
    <source>
        <dbReference type="EMBL" id="KAJ7960115.1"/>
    </source>
</evidence>
<name>A0AAD7LNA7_QUISA</name>
<protein>
    <submittedName>
        <fullName evidence="2">Transmembrane protein</fullName>
    </submittedName>
</protein>
<keyword evidence="1 2" id="KW-0812">Transmembrane</keyword>
<accession>A0AAD7LNA7</accession>
<keyword evidence="1" id="KW-0472">Membrane</keyword>
<dbReference type="AlphaFoldDB" id="A0AAD7LNA7"/>
<dbReference type="KEGG" id="qsa:O6P43_020605"/>
<evidence type="ECO:0000256" key="1">
    <source>
        <dbReference type="SAM" id="Phobius"/>
    </source>
</evidence>
<keyword evidence="1" id="KW-1133">Transmembrane helix</keyword>
<comment type="caution">
    <text evidence="2">The sequence shown here is derived from an EMBL/GenBank/DDBJ whole genome shotgun (WGS) entry which is preliminary data.</text>
</comment>
<sequence>MARPILIGSFSMQKLPFSSMPVTVFFVVMGVLSMFSVVSFLCGSKKMKKLSIKRQKGNDNKKILAKLNSNISSRAISMAKMISWRKVQAEEEEEEDYDDDDDEAVWRKTIMMGERCRPLDFSGKIVYDSEGNVVQDLSDLNEQEKKFIVH</sequence>
<dbReference type="PANTHER" id="PTHR33237">
    <property type="entry name" value="F2P16.13 PROTEIN-RELATED"/>
    <property type="match status" value="1"/>
</dbReference>
<reference evidence="2" key="1">
    <citation type="journal article" date="2023" name="Science">
        <title>Elucidation of the pathway for biosynthesis of saponin adjuvants from the soapbark tree.</title>
        <authorList>
            <person name="Reed J."/>
            <person name="Orme A."/>
            <person name="El-Demerdash A."/>
            <person name="Owen C."/>
            <person name="Martin L.B.B."/>
            <person name="Misra R.C."/>
            <person name="Kikuchi S."/>
            <person name="Rejzek M."/>
            <person name="Martin A.C."/>
            <person name="Harkess A."/>
            <person name="Leebens-Mack J."/>
            <person name="Louveau T."/>
            <person name="Stephenson M.J."/>
            <person name="Osbourn A."/>
        </authorList>
    </citation>
    <scope>NUCLEOTIDE SEQUENCE</scope>
    <source>
        <strain evidence="2">S10</strain>
    </source>
</reference>